<name>A0A5D0MV91_FLESI</name>
<evidence type="ECO:0000313" key="3">
    <source>
        <dbReference type="Proteomes" id="UP000323337"/>
    </source>
</evidence>
<protein>
    <submittedName>
        <fullName evidence="2">Hemerythrin</fullName>
    </submittedName>
</protein>
<dbReference type="AlphaFoldDB" id="A0A5D0MV91"/>
<feature type="domain" description="Hemerythrin-like" evidence="1">
    <location>
        <begin position="4"/>
        <end position="140"/>
    </location>
</feature>
<dbReference type="EMBL" id="VSIV01000030">
    <property type="protein sequence ID" value="TYB36002.1"/>
    <property type="molecule type" value="Genomic_DNA"/>
</dbReference>
<proteinExistence type="predicted"/>
<sequence length="185" mass="21762">MKSTEQLKNEHEGIKIMLEVLESIAEQVEKGRVSRLEDNDIRNTVTFFREFADKCHHTKEERELFPTLEKAGIQKEGGPIGVMLDEHEMGRNHIRAMLESLDDLAESEIAAEKFVDNAYAYVELLRQHIEKENDILFRMADLSLGSDMDNKLFQRFEEIEVKEMGEGTHEKYHKMIDEYRKKFLR</sequence>
<dbReference type="PANTHER" id="PTHR39966">
    <property type="entry name" value="BLL2471 PROTEIN-RELATED"/>
    <property type="match status" value="1"/>
</dbReference>
<dbReference type="Proteomes" id="UP000323337">
    <property type="component" value="Unassembled WGS sequence"/>
</dbReference>
<dbReference type="Pfam" id="PF01814">
    <property type="entry name" value="Hemerythrin"/>
    <property type="match status" value="1"/>
</dbReference>
<dbReference type="GO" id="GO:0005886">
    <property type="term" value="C:plasma membrane"/>
    <property type="evidence" value="ECO:0007669"/>
    <property type="project" value="TreeGrafter"/>
</dbReference>
<evidence type="ECO:0000313" key="2">
    <source>
        <dbReference type="EMBL" id="TYB36002.1"/>
    </source>
</evidence>
<dbReference type="CDD" id="cd12108">
    <property type="entry name" value="Hr-like"/>
    <property type="match status" value="1"/>
</dbReference>
<evidence type="ECO:0000259" key="1">
    <source>
        <dbReference type="Pfam" id="PF01814"/>
    </source>
</evidence>
<accession>A0A5D0MV91</accession>
<comment type="caution">
    <text evidence="2">The sequence shown here is derived from an EMBL/GenBank/DDBJ whole genome shotgun (WGS) entry which is preliminary data.</text>
</comment>
<dbReference type="Gene3D" id="1.20.120.520">
    <property type="entry name" value="nmb1532 protein domain like"/>
    <property type="match status" value="1"/>
</dbReference>
<dbReference type="InterPro" id="IPR012312">
    <property type="entry name" value="Hemerythrin-like"/>
</dbReference>
<dbReference type="RefSeq" id="WP_303700073.1">
    <property type="nucleotide sequence ID" value="NZ_VSIV01000030.1"/>
</dbReference>
<reference evidence="2 3" key="1">
    <citation type="submission" date="2019-08" db="EMBL/GenBank/DDBJ databases">
        <title>Genomic characterization of a novel candidate phylum (ARYD3) from a high temperature, high salinity tertiary oil reservoir in north central Oklahoma, USA.</title>
        <authorList>
            <person name="Youssef N.H."/>
            <person name="Yadav A."/>
            <person name="Elshahed M.S."/>
        </authorList>
    </citation>
    <scope>NUCLEOTIDE SEQUENCE [LARGE SCALE GENOMIC DNA]</scope>
    <source>
        <strain evidence="2">ARYD1</strain>
    </source>
</reference>
<dbReference type="PANTHER" id="PTHR39966:SF1">
    <property type="entry name" value="HEMERYTHRIN-LIKE DOMAIN-CONTAINING PROTEIN"/>
    <property type="match status" value="1"/>
</dbReference>
<organism evidence="2 3">
    <name type="scientific">Flexistipes sinusarabici</name>
    <dbReference type="NCBI Taxonomy" id="2352"/>
    <lineage>
        <taxon>Bacteria</taxon>
        <taxon>Pseudomonadati</taxon>
        <taxon>Deferribacterota</taxon>
        <taxon>Deferribacteres</taxon>
        <taxon>Deferribacterales</taxon>
        <taxon>Flexistipitaceae</taxon>
        <taxon>Flexistipes</taxon>
    </lineage>
</organism>
<gene>
    <name evidence="2" type="ORF">FXF49_01095</name>
</gene>